<accession>A0A8S1BVW5</accession>
<evidence type="ECO:0000256" key="3">
    <source>
        <dbReference type="ARBA" id="ARBA00016738"/>
    </source>
</evidence>
<dbReference type="AlphaFoldDB" id="A0A8S1BVW5"/>
<evidence type="ECO:0000256" key="4">
    <source>
        <dbReference type="ARBA" id="ARBA00022454"/>
    </source>
</evidence>
<dbReference type="EMBL" id="CADEPI010000001">
    <property type="protein sequence ID" value="CAB3359116.1"/>
    <property type="molecule type" value="Genomic_DNA"/>
</dbReference>
<keyword evidence="6" id="KW-0164">Citrullination</keyword>
<evidence type="ECO:0000256" key="10">
    <source>
        <dbReference type="SAM" id="MobiDB-lite"/>
    </source>
</evidence>
<keyword evidence="8" id="KW-0539">Nucleus</keyword>
<gene>
    <name evidence="11" type="ORF">CLODIP_2_CD05291</name>
</gene>
<dbReference type="OrthoDB" id="277961at2759"/>
<sequence>MAATGVVSLEDIVGRGQAPTEAEKNQTQKEQTTKPKKPESMIPRGKPKSGKFWKVNKQRASSLKTTRGLKIANSFEKKEKLRADLKHAKELSRSRLEERKKEIEAKKERRRENLKRREENRKKSEIVQVIRNPAKIKRMRKKQLRMIEKRDTTNM</sequence>
<organism evidence="11 12">
    <name type="scientific">Cloeon dipterum</name>
    <dbReference type="NCBI Taxonomy" id="197152"/>
    <lineage>
        <taxon>Eukaryota</taxon>
        <taxon>Metazoa</taxon>
        <taxon>Ecdysozoa</taxon>
        <taxon>Arthropoda</taxon>
        <taxon>Hexapoda</taxon>
        <taxon>Insecta</taxon>
        <taxon>Pterygota</taxon>
        <taxon>Palaeoptera</taxon>
        <taxon>Ephemeroptera</taxon>
        <taxon>Pisciforma</taxon>
        <taxon>Baetidae</taxon>
        <taxon>Cloeon</taxon>
    </lineage>
</organism>
<keyword evidence="4" id="KW-0158">Chromosome</keyword>
<keyword evidence="7" id="KW-0175">Coiled coil</keyword>
<dbReference type="GO" id="GO:0005730">
    <property type="term" value="C:nucleolus"/>
    <property type="evidence" value="ECO:0007669"/>
    <property type="project" value="UniProtKB-SubCell"/>
</dbReference>
<comment type="caution">
    <text evidence="11">The sequence shown here is derived from an EMBL/GenBank/DDBJ whole genome shotgun (WGS) entry which is preliminary data.</text>
</comment>
<comment type="function">
    <text evidence="9">Required for proper chromosome segregation during mitosis and error-free mitotic progression.</text>
</comment>
<evidence type="ECO:0000256" key="9">
    <source>
        <dbReference type="ARBA" id="ARBA00093307"/>
    </source>
</evidence>
<keyword evidence="12" id="KW-1185">Reference proteome</keyword>
<evidence type="ECO:0000313" key="12">
    <source>
        <dbReference type="Proteomes" id="UP000494165"/>
    </source>
</evidence>
<feature type="compositionally biased region" description="Basic and acidic residues" evidence="10">
    <location>
        <begin position="21"/>
        <end position="39"/>
    </location>
</feature>
<dbReference type="PANTHER" id="PTHR13557:SF1">
    <property type="entry name" value="COILED-COIL DOMAIN-CONTAINING PROTEIN 86"/>
    <property type="match status" value="1"/>
</dbReference>
<dbReference type="InterPro" id="IPR026570">
    <property type="entry name" value="CCDC86"/>
</dbReference>
<feature type="region of interest" description="Disordered" evidence="10">
    <location>
        <begin position="92"/>
        <end position="125"/>
    </location>
</feature>
<reference evidence="11 12" key="1">
    <citation type="submission" date="2020-04" db="EMBL/GenBank/DDBJ databases">
        <authorList>
            <person name="Alioto T."/>
            <person name="Alioto T."/>
            <person name="Gomez Garrido J."/>
        </authorList>
    </citation>
    <scope>NUCLEOTIDE SEQUENCE [LARGE SCALE GENOMIC DNA]</scope>
</reference>
<dbReference type="GO" id="GO:0005694">
    <property type="term" value="C:chromosome"/>
    <property type="evidence" value="ECO:0007669"/>
    <property type="project" value="UniProtKB-SubCell"/>
</dbReference>
<evidence type="ECO:0000256" key="6">
    <source>
        <dbReference type="ARBA" id="ARBA00022934"/>
    </source>
</evidence>
<keyword evidence="5" id="KW-0597">Phosphoprotein</keyword>
<comment type="subcellular location">
    <subcellularLocation>
        <location evidence="1">Chromosome</location>
    </subcellularLocation>
    <subcellularLocation>
        <location evidence="2">Nucleus</location>
        <location evidence="2">Nucleolus</location>
    </subcellularLocation>
</comment>
<dbReference type="PANTHER" id="PTHR13557">
    <property type="entry name" value="COILED-COIL DOMAIN-CONTAINING PROTEIN 86"/>
    <property type="match status" value="1"/>
</dbReference>
<evidence type="ECO:0000313" key="11">
    <source>
        <dbReference type="EMBL" id="CAB3359116.1"/>
    </source>
</evidence>
<dbReference type="Proteomes" id="UP000494165">
    <property type="component" value="Unassembled WGS sequence"/>
</dbReference>
<feature type="region of interest" description="Disordered" evidence="10">
    <location>
        <begin position="1"/>
        <end position="51"/>
    </location>
</feature>
<proteinExistence type="predicted"/>
<evidence type="ECO:0000256" key="1">
    <source>
        <dbReference type="ARBA" id="ARBA00004286"/>
    </source>
</evidence>
<evidence type="ECO:0000256" key="5">
    <source>
        <dbReference type="ARBA" id="ARBA00022553"/>
    </source>
</evidence>
<evidence type="ECO:0000256" key="2">
    <source>
        <dbReference type="ARBA" id="ARBA00004604"/>
    </source>
</evidence>
<name>A0A8S1BVW5_9INSE</name>
<evidence type="ECO:0000256" key="8">
    <source>
        <dbReference type="ARBA" id="ARBA00023242"/>
    </source>
</evidence>
<protein>
    <recommendedName>
        <fullName evidence="3">Coiled-coil domain-containing protein 86</fullName>
    </recommendedName>
</protein>
<evidence type="ECO:0000256" key="7">
    <source>
        <dbReference type="ARBA" id="ARBA00023054"/>
    </source>
</evidence>